<dbReference type="SUPFAM" id="SSF52743">
    <property type="entry name" value="Subtilisin-like"/>
    <property type="match status" value="1"/>
</dbReference>
<evidence type="ECO:0000256" key="1">
    <source>
        <dbReference type="SAM" id="SignalP"/>
    </source>
</evidence>
<protein>
    <submittedName>
        <fullName evidence="2">Uncharacterized protein</fullName>
    </submittedName>
</protein>
<dbReference type="InterPro" id="IPR036852">
    <property type="entry name" value="Peptidase_S8/S53_dom_sf"/>
</dbReference>
<keyword evidence="3" id="KW-1185">Reference proteome</keyword>
<organism evidence="2 3">
    <name type="scientific">Prymnesium parvum</name>
    <name type="common">Toxic golden alga</name>
    <dbReference type="NCBI Taxonomy" id="97485"/>
    <lineage>
        <taxon>Eukaryota</taxon>
        <taxon>Haptista</taxon>
        <taxon>Haptophyta</taxon>
        <taxon>Prymnesiophyceae</taxon>
        <taxon>Prymnesiales</taxon>
        <taxon>Prymnesiaceae</taxon>
        <taxon>Prymnesium</taxon>
    </lineage>
</organism>
<name>A0AB34JNU2_PRYPA</name>
<dbReference type="GO" id="GO:0004252">
    <property type="term" value="F:serine-type endopeptidase activity"/>
    <property type="evidence" value="ECO:0007669"/>
    <property type="project" value="InterPro"/>
</dbReference>
<dbReference type="EMBL" id="JBGBPQ010000006">
    <property type="protein sequence ID" value="KAL1522264.1"/>
    <property type="molecule type" value="Genomic_DNA"/>
</dbReference>
<dbReference type="AlphaFoldDB" id="A0AB34JNU2"/>
<reference evidence="2 3" key="1">
    <citation type="journal article" date="2024" name="Science">
        <title>Giant polyketide synthase enzymes in the biosynthesis of giant marine polyether toxins.</title>
        <authorList>
            <person name="Fallon T.R."/>
            <person name="Shende V.V."/>
            <person name="Wierzbicki I.H."/>
            <person name="Pendleton A.L."/>
            <person name="Watervoot N.F."/>
            <person name="Auber R.P."/>
            <person name="Gonzalez D.J."/>
            <person name="Wisecaver J.H."/>
            <person name="Moore B.S."/>
        </authorList>
    </citation>
    <scope>NUCLEOTIDE SEQUENCE [LARGE SCALE GENOMIC DNA]</scope>
    <source>
        <strain evidence="2 3">12B1</strain>
    </source>
</reference>
<sequence length="436" mass="47945">MLQLPLLPLLALLPPFLPPFAHVAPRTCALPGVCCAGTGYRFDASLAPSPAVRDYLRAVYPTAAFRDDQQALSFFETRHWFYNLSVGSTHGLYPLWRRLPLVLPPRFRCTDGFFGSGLMHLDLASRFPEILPCSPGRECVQRQFANMPACAAQVAALGADVWVEVWHLAFNGRMSRRRPTSWAEFADEGSSPWWYIYAPGSGVFYHAGTTLAAPSKASMIASLLERWAAAGAALKRAAPAEILKLVPPTTAEMLALASKLRAVANGTECSHFGWGRWRCYADRIPNDTAWDSLMLALGRALRFDSLFFTGLMWGRAVAGQPAPAVPPSARGPYRTVNIDATTELVDLRVPSSLPSSQVDREVNIQAWAAELLRTGRLSLRDPLAPSDSSRALPCNFNYSGYPTMRLACGGVHHPSWMVRHETQHQQGCTDLHTAKI</sequence>
<proteinExistence type="predicted"/>
<gene>
    <name evidence="2" type="ORF">AB1Y20_017258</name>
</gene>
<evidence type="ECO:0000313" key="2">
    <source>
        <dbReference type="EMBL" id="KAL1522264.1"/>
    </source>
</evidence>
<feature type="chain" id="PRO_5044238050" evidence="1">
    <location>
        <begin position="24"/>
        <end position="436"/>
    </location>
</feature>
<evidence type="ECO:0000313" key="3">
    <source>
        <dbReference type="Proteomes" id="UP001515480"/>
    </source>
</evidence>
<dbReference type="GO" id="GO:0006508">
    <property type="term" value="P:proteolysis"/>
    <property type="evidence" value="ECO:0007669"/>
    <property type="project" value="InterPro"/>
</dbReference>
<feature type="signal peptide" evidence="1">
    <location>
        <begin position="1"/>
        <end position="23"/>
    </location>
</feature>
<dbReference type="Proteomes" id="UP001515480">
    <property type="component" value="Unassembled WGS sequence"/>
</dbReference>
<keyword evidence="1" id="KW-0732">Signal</keyword>
<accession>A0AB34JNU2</accession>
<comment type="caution">
    <text evidence="2">The sequence shown here is derived from an EMBL/GenBank/DDBJ whole genome shotgun (WGS) entry which is preliminary data.</text>
</comment>